<accession>A0A9X3MU51</accession>
<comment type="caution">
    <text evidence="3">The sequence shown here is derived from an EMBL/GenBank/DDBJ whole genome shotgun (WGS) entry which is preliminary data.</text>
</comment>
<evidence type="ECO:0000313" key="4">
    <source>
        <dbReference type="Proteomes" id="UP001149140"/>
    </source>
</evidence>
<evidence type="ECO:0000313" key="3">
    <source>
        <dbReference type="EMBL" id="MDA0161300.1"/>
    </source>
</evidence>
<name>A0A9X3MU51_9ACTN</name>
<evidence type="ECO:0000256" key="2">
    <source>
        <dbReference type="SAM" id="SignalP"/>
    </source>
</evidence>
<feature type="chain" id="PRO_5040896385" evidence="2">
    <location>
        <begin position="21"/>
        <end position="232"/>
    </location>
</feature>
<protein>
    <submittedName>
        <fullName evidence="3">NucA/NucB deoxyribonuclease domain-containing protein</fullName>
    </submittedName>
</protein>
<dbReference type="AlphaFoldDB" id="A0A9X3MU51"/>
<keyword evidence="4" id="KW-1185">Reference proteome</keyword>
<gene>
    <name evidence="3" type="ORF">OM076_13565</name>
</gene>
<feature type="region of interest" description="Disordered" evidence="1">
    <location>
        <begin position="70"/>
        <end position="116"/>
    </location>
</feature>
<feature type="compositionally biased region" description="Pro residues" evidence="1">
    <location>
        <begin position="71"/>
        <end position="101"/>
    </location>
</feature>
<dbReference type="Proteomes" id="UP001149140">
    <property type="component" value="Unassembled WGS sequence"/>
</dbReference>
<sequence length="232" mass="24507">MAIAALAVLFVGLTGAPVSARPQLDPVARAASVCADYPNQAAAQRAADTIDADGDGIYCESLPCPCLRPGAPAPTPEPTPVPTPAPSVAPAPTVTPTPTPAPAATDEPACTRPSGVQSISFSKTKYPNIKRHAERAIRKGWPSVLVLNRPGADARRDRLLESWSTKKGNDRDEYPPAVGRGRGAGLTKGSDPRGWKADVAYVPSSENRSHGSTMGTKLRRFCNGTKFKYVFY</sequence>
<organism evidence="3 4">
    <name type="scientific">Solirubrobacter ginsenosidimutans</name>
    <dbReference type="NCBI Taxonomy" id="490573"/>
    <lineage>
        <taxon>Bacteria</taxon>
        <taxon>Bacillati</taxon>
        <taxon>Actinomycetota</taxon>
        <taxon>Thermoleophilia</taxon>
        <taxon>Solirubrobacterales</taxon>
        <taxon>Solirubrobacteraceae</taxon>
        <taxon>Solirubrobacter</taxon>
    </lineage>
</organism>
<reference evidence="3" key="1">
    <citation type="submission" date="2022-10" db="EMBL/GenBank/DDBJ databases">
        <title>The WGS of Solirubrobacter ginsenosidimutans DSM 21036.</title>
        <authorList>
            <person name="Jiang Z."/>
        </authorList>
    </citation>
    <scope>NUCLEOTIDE SEQUENCE</scope>
    <source>
        <strain evidence="3">DSM 21036</strain>
    </source>
</reference>
<keyword evidence="2" id="KW-0732">Signal</keyword>
<dbReference type="RefSeq" id="WP_270040502.1">
    <property type="nucleotide sequence ID" value="NZ_JAPDOD010000011.1"/>
</dbReference>
<feature type="signal peptide" evidence="2">
    <location>
        <begin position="1"/>
        <end position="20"/>
    </location>
</feature>
<evidence type="ECO:0000256" key="1">
    <source>
        <dbReference type="SAM" id="MobiDB-lite"/>
    </source>
</evidence>
<proteinExistence type="predicted"/>
<dbReference type="EMBL" id="JAPDOD010000011">
    <property type="protein sequence ID" value="MDA0161300.1"/>
    <property type="molecule type" value="Genomic_DNA"/>
</dbReference>
<feature type="region of interest" description="Disordered" evidence="1">
    <location>
        <begin position="160"/>
        <end position="197"/>
    </location>
</feature>